<dbReference type="Proteomes" id="UP001296776">
    <property type="component" value="Unassembled WGS sequence"/>
</dbReference>
<dbReference type="GO" id="GO:0003824">
    <property type="term" value="F:catalytic activity"/>
    <property type="evidence" value="ECO:0007669"/>
    <property type="project" value="InterPro"/>
</dbReference>
<dbReference type="SUPFAM" id="SSF56219">
    <property type="entry name" value="DNase I-like"/>
    <property type="match status" value="1"/>
</dbReference>
<name>A0AAJ0XBS7_9GAMM</name>
<gene>
    <name evidence="3" type="ORF">CKO40_21705</name>
</gene>
<proteinExistence type="predicted"/>
<dbReference type="Pfam" id="PF03372">
    <property type="entry name" value="Exo_endo_phos"/>
    <property type="match status" value="1"/>
</dbReference>
<keyword evidence="4" id="KW-1185">Reference proteome</keyword>
<comment type="caution">
    <text evidence="3">The sequence shown here is derived from an EMBL/GenBank/DDBJ whole genome shotgun (WGS) entry which is preliminary data.</text>
</comment>
<accession>A0AAJ0XBS7</accession>
<protein>
    <recommendedName>
        <fullName evidence="2">Endonuclease/exonuclease/phosphatase domain-containing protein</fullName>
    </recommendedName>
</protein>
<organism evidence="3 4">
    <name type="scientific">Halochromatium glycolicum</name>
    <dbReference type="NCBI Taxonomy" id="85075"/>
    <lineage>
        <taxon>Bacteria</taxon>
        <taxon>Pseudomonadati</taxon>
        <taxon>Pseudomonadota</taxon>
        <taxon>Gammaproteobacteria</taxon>
        <taxon>Chromatiales</taxon>
        <taxon>Chromatiaceae</taxon>
        <taxon>Halochromatium</taxon>
    </lineage>
</organism>
<evidence type="ECO:0000259" key="2">
    <source>
        <dbReference type="Pfam" id="PF03372"/>
    </source>
</evidence>
<evidence type="ECO:0000313" key="4">
    <source>
        <dbReference type="Proteomes" id="UP001296776"/>
    </source>
</evidence>
<sequence>MIHRRCWSRSAQIEKPSERIAMPMPFRNRPAGGNGRSATGRAGQAATVAQIQRRAGAGAGFAASPADTRSNDSRPSEGQAVPMLHRLLAGVGLLLLLSAAQTAEIRVMTWNIEGGDASPEVIAQRVGQALAEVGPVAVLVLQELVEQEQVEAAAGAGGFRHWAMSDFSPPVHITGAWHKSLEVAILSRLPIEAVAEWDTTGPRPDGDRYPPRTSAPGRPTDSLRLKQDTGDPPPARGFLRVDLANGWRIYGVHWKSSGGQDCTAEDRESARVREIQAAGLAADAADALDQGRTLMIAGDFNIQAPGRVLRVGTDPQQDCAPTAGTCQGICGPGGRDGYDDSIALLLGIGSSARLLSDALDSTYVLRRFPGGAIDHILVAGPQAAGFSATTTPPVNGKRWHGADHRPVLTRWNDDR</sequence>
<feature type="domain" description="Endonuclease/exonuclease/phosphatase" evidence="2">
    <location>
        <begin position="108"/>
        <end position="393"/>
    </location>
</feature>
<feature type="compositionally biased region" description="Basic and acidic residues" evidence="1">
    <location>
        <begin position="400"/>
        <end position="415"/>
    </location>
</feature>
<feature type="region of interest" description="Disordered" evidence="1">
    <location>
        <begin position="390"/>
        <end position="415"/>
    </location>
</feature>
<reference evidence="3" key="1">
    <citation type="submission" date="2017-08" db="EMBL/GenBank/DDBJ databases">
        <authorList>
            <person name="Imhoff J.F."/>
            <person name="Rahn T."/>
            <person name="Kuenzel S."/>
            <person name="Neulinger S.C."/>
        </authorList>
    </citation>
    <scope>NUCLEOTIDE SEQUENCE</scope>
    <source>
        <strain evidence="3">DSM 11080</strain>
    </source>
</reference>
<feature type="region of interest" description="Disordered" evidence="1">
    <location>
        <begin position="1"/>
        <end position="47"/>
    </location>
</feature>
<dbReference type="InterPro" id="IPR036691">
    <property type="entry name" value="Endo/exonu/phosph_ase_sf"/>
</dbReference>
<evidence type="ECO:0000313" key="3">
    <source>
        <dbReference type="EMBL" id="MBK1707076.1"/>
    </source>
</evidence>
<dbReference type="InterPro" id="IPR005135">
    <property type="entry name" value="Endo/exonuclease/phosphatase"/>
</dbReference>
<reference evidence="3" key="2">
    <citation type="journal article" date="2020" name="Microorganisms">
        <title>Osmotic Adaptation and Compatible Solute Biosynthesis of Phototrophic Bacteria as Revealed from Genome Analyses.</title>
        <authorList>
            <person name="Imhoff J.F."/>
            <person name="Rahn T."/>
            <person name="Kunzel S."/>
            <person name="Keller A."/>
            <person name="Neulinger S.C."/>
        </authorList>
    </citation>
    <scope>NUCLEOTIDE SEQUENCE</scope>
    <source>
        <strain evidence="3">DSM 11080</strain>
    </source>
</reference>
<feature type="region of interest" description="Disordered" evidence="1">
    <location>
        <begin position="197"/>
        <end position="235"/>
    </location>
</feature>
<evidence type="ECO:0000256" key="1">
    <source>
        <dbReference type="SAM" id="MobiDB-lite"/>
    </source>
</evidence>
<feature type="region of interest" description="Disordered" evidence="1">
    <location>
        <begin position="59"/>
        <end position="78"/>
    </location>
</feature>
<dbReference type="Gene3D" id="3.60.10.10">
    <property type="entry name" value="Endonuclease/exonuclease/phosphatase"/>
    <property type="match status" value="1"/>
</dbReference>
<dbReference type="AlphaFoldDB" id="A0AAJ0XBS7"/>
<dbReference type="EMBL" id="NRSJ01000062">
    <property type="protein sequence ID" value="MBK1707076.1"/>
    <property type="molecule type" value="Genomic_DNA"/>
</dbReference>